<dbReference type="EMBL" id="BTGU01000016">
    <property type="protein sequence ID" value="GMN43313.1"/>
    <property type="molecule type" value="Genomic_DNA"/>
</dbReference>
<sequence>MLFSVDFVGLDMSGFRRFFTKLQSSKSFIEGVGGGFGWFPNGYGAVFDGFCSLLPPLRRISLRPAHPTSTLCPGPRSTIHTGPSSVVARERKPRYEYSCSNGGKGGWVWGWGSWGLGFEAELNDDWGNGGRGNEGMSE</sequence>
<reference evidence="1" key="1">
    <citation type="submission" date="2023-07" db="EMBL/GenBank/DDBJ databases">
        <title>draft genome sequence of fig (Ficus carica).</title>
        <authorList>
            <person name="Takahashi T."/>
            <person name="Nishimura K."/>
        </authorList>
    </citation>
    <scope>NUCLEOTIDE SEQUENCE</scope>
</reference>
<name>A0AA88D1V7_FICCA</name>
<organism evidence="1 2">
    <name type="scientific">Ficus carica</name>
    <name type="common">Common fig</name>
    <dbReference type="NCBI Taxonomy" id="3494"/>
    <lineage>
        <taxon>Eukaryota</taxon>
        <taxon>Viridiplantae</taxon>
        <taxon>Streptophyta</taxon>
        <taxon>Embryophyta</taxon>
        <taxon>Tracheophyta</taxon>
        <taxon>Spermatophyta</taxon>
        <taxon>Magnoliopsida</taxon>
        <taxon>eudicotyledons</taxon>
        <taxon>Gunneridae</taxon>
        <taxon>Pentapetalae</taxon>
        <taxon>rosids</taxon>
        <taxon>fabids</taxon>
        <taxon>Rosales</taxon>
        <taxon>Moraceae</taxon>
        <taxon>Ficeae</taxon>
        <taxon>Ficus</taxon>
    </lineage>
</organism>
<comment type="caution">
    <text evidence="1">The sequence shown here is derived from an EMBL/GenBank/DDBJ whole genome shotgun (WGS) entry which is preliminary data.</text>
</comment>
<protein>
    <submittedName>
        <fullName evidence="1">Uncharacterized protein</fullName>
    </submittedName>
</protein>
<evidence type="ECO:0000313" key="1">
    <source>
        <dbReference type="EMBL" id="GMN43313.1"/>
    </source>
</evidence>
<gene>
    <name evidence="1" type="ORF">TIFTF001_012508</name>
</gene>
<keyword evidence="2" id="KW-1185">Reference proteome</keyword>
<accession>A0AA88D1V7</accession>
<evidence type="ECO:0000313" key="2">
    <source>
        <dbReference type="Proteomes" id="UP001187192"/>
    </source>
</evidence>
<dbReference type="AlphaFoldDB" id="A0AA88D1V7"/>
<dbReference type="Proteomes" id="UP001187192">
    <property type="component" value="Unassembled WGS sequence"/>
</dbReference>
<proteinExistence type="predicted"/>